<proteinExistence type="predicted"/>
<organism evidence="2 3">
    <name type="scientific">Hydrotalea sandarakina</name>
    <dbReference type="NCBI Taxonomy" id="1004304"/>
    <lineage>
        <taxon>Bacteria</taxon>
        <taxon>Pseudomonadati</taxon>
        <taxon>Bacteroidota</taxon>
        <taxon>Chitinophagia</taxon>
        <taxon>Chitinophagales</taxon>
        <taxon>Chitinophagaceae</taxon>
        <taxon>Hydrotalea</taxon>
    </lineage>
</organism>
<evidence type="ECO:0000259" key="1">
    <source>
        <dbReference type="Pfam" id="PF16745"/>
    </source>
</evidence>
<dbReference type="Gene3D" id="2.40.50.140">
    <property type="entry name" value="Nucleic acid-binding proteins"/>
    <property type="match status" value="1"/>
</dbReference>
<accession>A0A2W7RW28</accession>
<dbReference type="InterPro" id="IPR012340">
    <property type="entry name" value="NA-bd_OB-fold"/>
</dbReference>
<feature type="non-terminal residue" evidence="2">
    <location>
        <position position="1"/>
    </location>
</feature>
<dbReference type="AlphaFoldDB" id="A0A2W7RW28"/>
<feature type="domain" description="Ribosome biogenesis GTPase RsgA N-terminal" evidence="1">
    <location>
        <begin position="24"/>
        <end position="73"/>
    </location>
</feature>
<protein>
    <submittedName>
        <fullName evidence="2">Ribosome biogenesis GTPase</fullName>
    </submittedName>
</protein>
<evidence type="ECO:0000313" key="3">
    <source>
        <dbReference type="Proteomes" id="UP000249720"/>
    </source>
</evidence>
<name>A0A2W7RW28_9BACT</name>
<reference evidence="2 3" key="1">
    <citation type="submission" date="2018-06" db="EMBL/GenBank/DDBJ databases">
        <title>Genomic Encyclopedia of Archaeal and Bacterial Type Strains, Phase II (KMG-II): from individual species to whole genera.</title>
        <authorList>
            <person name="Goeker M."/>
        </authorList>
    </citation>
    <scope>NUCLEOTIDE SEQUENCE [LARGE SCALE GENOMIC DNA]</scope>
    <source>
        <strain evidence="2 3">DSM 23241</strain>
    </source>
</reference>
<gene>
    <name evidence="2" type="ORF">LX80_02851</name>
</gene>
<comment type="caution">
    <text evidence="2">The sequence shown here is derived from an EMBL/GenBank/DDBJ whole genome shotgun (WGS) entry which is preliminary data.</text>
</comment>
<evidence type="ECO:0000313" key="2">
    <source>
        <dbReference type="EMBL" id="PZX59407.1"/>
    </source>
</evidence>
<dbReference type="SUPFAM" id="SSF50249">
    <property type="entry name" value="Nucleic acid-binding proteins"/>
    <property type="match status" value="1"/>
</dbReference>
<dbReference type="EMBL" id="QKZV01000020">
    <property type="protein sequence ID" value="PZX59407.1"/>
    <property type="molecule type" value="Genomic_DNA"/>
</dbReference>
<dbReference type="InterPro" id="IPR031944">
    <property type="entry name" value="RsgA_N"/>
</dbReference>
<dbReference type="Proteomes" id="UP000249720">
    <property type="component" value="Unassembled WGS sequence"/>
</dbReference>
<dbReference type="CDD" id="cd04466">
    <property type="entry name" value="S1_YloQ_GTPase"/>
    <property type="match status" value="1"/>
</dbReference>
<sequence length="128" mass="14544">PHIQRRKFLSSLYLTALLYCMKATVYKSTGSWYQVKAEDGRFYAARIKGVFKIEGFTSTNPIAVGDVVNISIEPGPEQHAVIEAIEPRHNYVIRQSPHHRKHHHIIAANMTILNAIQTLNIKLIITLI</sequence>
<dbReference type="Pfam" id="PF16745">
    <property type="entry name" value="RsgA_N"/>
    <property type="match status" value="1"/>
</dbReference>
<keyword evidence="3" id="KW-1185">Reference proteome</keyword>